<gene>
    <name evidence="2" type="ORF">EMCG_03662</name>
</gene>
<feature type="signal peptide" evidence="1">
    <location>
        <begin position="1"/>
        <end position="19"/>
    </location>
</feature>
<feature type="chain" id="PRO_5002545156" evidence="1">
    <location>
        <begin position="20"/>
        <end position="127"/>
    </location>
</feature>
<proteinExistence type="predicted"/>
<dbReference type="VEuPathDB" id="FungiDB:EMCG_03662"/>
<dbReference type="OrthoDB" id="4187706at2759"/>
<name>A0A0G2HUJ8_9EURO</name>
<evidence type="ECO:0000256" key="1">
    <source>
        <dbReference type="SAM" id="SignalP"/>
    </source>
</evidence>
<sequence>MKLNLLLLCLISGLTPIFGAPEMEKKAATNSLDTSPATKDNGDVLADGMIIFLSSCRPFLAITAPGYAGVITAAIHARTASMLQVVVGVPRSWETLPTATSGESSDADMILWDIADVGLVVSWAAKC</sequence>
<evidence type="ECO:0000313" key="3">
    <source>
        <dbReference type="Proteomes" id="UP000034164"/>
    </source>
</evidence>
<dbReference type="EMBL" id="LCZI01001228">
    <property type="protein sequence ID" value="KKZ61872.1"/>
    <property type="molecule type" value="Genomic_DNA"/>
</dbReference>
<dbReference type="AlphaFoldDB" id="A0A0G2HUJ8"/>
<evidence type="ECO:0000313" key="2">
    <source>
        <dbReference type="EMBL" id="KKZ61872.1"/>
    </source>
</evidence>
<dbReference type="Proteomes" id="UP000034164">
    <property type="component" value="Unassembled WGS sequence"/>
</dbReference>
<accession>A0A0G2HUJ8</accession>
<keyword evidence="1" id="KW-0732">Signal</keyword>
<comment type="caution">
    <text evidence="2">The sequence shown here is derived from an EMBL/GenBank/DDBJ whole genome shotgun (WGS) entry which is preliminary data.</text>
</comment>
<protein>
    <submittedName>
        <fullName evidence="2">Uncharacterized protein</fullName>
    </submittedName>
</protein>
<reference evidence="3" key="1">
    <citation type="journal article" date="2015" name="PLoS Genet.">
        <title>The dynamic genome and transcriptome of the human fungal pathogen Blastomyces and close relative Emmonsia.</title>
        <authorList>
            <person name="Munoz J.F."/>
            <person name="Gauthier G.M."/>
            <person name="Desjardins C.A."/>
            <person name="Gallo J.E."/>
            <person name="Holder J."/>
            <person name="Sullivan T.D."/>
            <person name="Marty A.J."/>
            <person name="Carmen J.C."/>
            <person name="Chen Z."/>
            <person name="Ding L."/>
            <person name="Gujja S."/>
            <person name="Magrini V."/>
            <person name="Misas E."/>
            <person name="Mitreva M."/>
            <person name="Priest M."/>
            <person name="Saif S."/>
            <person name="Whiston E.A."/>
            <person name="Young S."/>
            <person name="Zeng Q."/>
            <person name="Goldman W.E."/>
            <person name="Mardis E.R."/>
            <person name="Taylor J.W."/>
            <person name="McEwen J.G."/>
            <person name="Clay O.K."/>
            <person name="Klein B.S."/>
            <person name="Cuomo C.A."/>
        </authorList>
    </citation>
    <scope>NUCLEOTIDE SEQUENCE [LARGE SCALE GENOMIC DNA]</scope>
    <source>
        <strain evidence="3">UAMH 3008</strain>
    </source>
</reference>
<organism evidence="2 3">
    <name type="scientific">[Emmonsia] crescens</name>
    <dbReference type="NCBI Taxonomy" id="73230"/>
    <lineage>
        <taxon>Eukaryota</taxon>
        <taxon>Fungi</taxon>
        <taxon>Dikarya</taxon>
        <taxon>Ascomycota</taxon>
        <taxon>Pezizomycotina</taxon>
        <taxon>Eurotiomycetes</taxon>
        <taxon>Eurotiomycetidae</taxon>
        <taxon>Onygenales</taxon>
        <taxon>Ajellomycetaceae</taxon>
        <taxon>Emergomyces</taxon>
    </lineage>
</organism>